<dbReference type="PANTHER" id="PTHR42865:SF7">
    <property type="entry name" value="PROTON_GLUTAMATE-ASPARTATE SYMPORTER"/>
    <property type="match status" value="1"/>
</dbReference>
<organism evidence="9 10">
    <name type="scientific">Saccharopolyspora thermophila</name>
    <dbReference type="NCBI Taxonomy" id="89367"/>
    <lineage>
        <taxon>Bacteria</taxon>
        <taxon>Bacillati</taxon>
        <taxon>Actinomycetota</taxon>
        <taxon>Actinomycetes</taxon>
        <taxon>Pseudonocardiales</taxon>
        <taxon>Pseudonocardiaceae</taxon>
        <taxon>Saccharopolyspora</taxon>
    </lineage>
</organism>
<keyword evidence="2" id="KW-0813">Transport</keyword>
<feature type="transmembrane region" description="Helical" evidence="7">
    <location>
        <begin position="12"/>
        <end position="34"/>
    </location>
</feature>
<dbReference type="Proteomes" id="UP000597989">
    <property type="component" value="Unassembled WGS sequence"/>
</dbReference>
<evidence type="ECO:0000256" key="3">
    <source>
        <dbReference type="ARBA" id="ARBA00022475"/>
    </source>
</evidence>
<comment type="subcellular location">
    <subcellularLocation>
        <location evidence="1">Cell membrane</location>
        <topology evidence="1">Multi-pass membrane protein</topology>
    </subcellularLocation>
</comment>
<gene>
    <name evidence="8" type="ORF">GCM10009545_31120</name>
    <name evidence="9" type="ORF">GCM10011581_13070</name>
</gene>
<reference evidence="9" key="3">
    <citation type="submission" date="2020-09" db="EMBL/GenBank/DDBJ databases">
        <authorList>
            <person name="Sun Q."/>
            <person name="Zhou Y."/>
        </authorList>
    </citation>
    <scope>NUCLEOTIDE SEQUENCE</scope>
    <source>
        <strain evidence="9">CGMCC 4.7206</strain>
    </source>
</reference>
<feature type="transmembrane region" description="Helical" evidence="7">
    <location>
        <begin position="343"/>
        <end position="365"/>
    </location>
</feature>
<dbReference type="PANTHER" id="PTHR42865">
    <property type="entry name" value="PROTON/GLUTAMATE-ASPARTATE SYMPORTER"/>
    <property type="match status" value="1"/>
</dbReference>
<dbReference type="EMBL" id="BMMT01000003">
    <property type="protein sequence ID" value="GGI77391.1"/>
    <property type="molecule type" value="Genomic_DNA"/>
</dbReference>
<protein>
    <submittedName>
        <fullName evidence="8">Dicarboxylate/amino acid:cation symporter</fullName>
    </submittedName>
    <submittedName>
        <fullName evidence="9">Sodium:proton antiporter</fullName>
    </submittedName>
</protein>
<keyword evidence="4 7" id="KW-0812">Transmembrane</keyword>
<evidence type="ECO:0000313" key="9">
    <source>
        <dbReference type="EMBL" id="GGI77391.1"/>
    </source>
</evidence>
<dbReference type="EMBL" id="BAAAHC010000011">
    <property type="protein sequence ID" value="GAA0526547.1"/>
    <property type="molecule type" value="Genomic_DNA"/>
</dbReference>
<dbReference type="InterPro" id="IPR001991">
    <property type="entry name" value="Na-dicarboxylate_symporter"/>
</dbReference>
<evidence type="ECO:0000256" key="7">
    <source>
        <dbReference type="SAM" id="Phobius"/>
    </source>
</evidence>
<sequence>MPSHPGRSRPRLNPKLFAVAVVASLVVGALLGWIAKQTGADWLVTTLDTIGSTFTKLLTFTVLPLIFTAIVVGIDSLRGVGGGRAAARLGGKTALWFAITSLIAVLIGLAVGWLFQPGRGLVIEPDPDKLEAIGQKTQGSWLDLVNGLVPSNLISAFAEGETLQVVFVALIIGAASYSLGDKAAPFVTINKAAFEIIQRVLGWIIRLAPLGTLGLIGNAVASYGNEFFVPLLKLISSTYVACALVLFGIYPLLLALVARVSPARFFAKAWTVLQFAFVSRSSSASLPLTRQTAENLGVPSSYASFAVPLATTTKMDGCAAIYPAIGSMFIANLFGLQLGPVQYLTIVAVAVFGSIATAGVTGWFTMLTLTVGALGFPPEVVATGIAIAYAVDPIMDMMRTATNVGGQIVVPVVVARSEGLLDDEVLARPSAPPLLDRERALTGA</sequence>
<evidence type="ECO:0000256" key="6">
    <source>
        <dbReference type="ARBA" id="ARBA00023136"/>
    </source>
</evidence>
<accession>A0A917JPQ6</accession>
<keyword evidence="6 7" id="KW-0472">Membrane</keyword>
<evidence type="ECO:0000256" key="4">
    <source>
        <dbReference type="ARBA" id="ARBA00022692"/>
    </source>
</evidence>
<dbReference type="Gene3D" id="1.10.3860.10">
    <property type="entry name" value="Sodium:dicarboxylate symporter"/>
    <property type="match status" value="1"/>
</dbReference>
<reference evidence="9 10" key="1">
    <citation type="journal article" date="2014" name="Int. J. Syst. Evol. Microbiol.">
        <title>Complete genome sequence of Corynebacterium casei LMG S-19264T (=DSM 44701T), isolated from a smear-ripened cheese.</title>
        <authorList>
            <consortium name="US DOE Joint Genome Institute (JGI-PGF)"/>
            <person name="Walter F."/>
            <person name="Albersmeier A."/>
            <person name="Kalinowski J."/>
            <person name="Ruckert C."/>
        </authorList>
    </citation>
    <scope>NUCLEOTIDE SEQUENCE [LARGE SCALE GENOMIC DNA]</scope>
    <source>
        <strain evidence="9 10">CGMCC 4.7206</strain>
    </source>
</reference>
<keyword evidence="11" id="KW-1185">Reference proteome</keyword>
<feature type="transmembrane region" description="Helical" evidence="7">
    <location>
        <begin position="94"/>
        <end position="115"/>
    </location>
</feature>
<evidence type="ECO:0000256" key="5">
    <source>
        <dbReference type="ARBA" id="ARBA00022989"/>
    </source>
</evidence>
<evidence type="ECO:0000313" key="10">
    <source>
        <dbReference type="Proteomes" id="UP000597989"/>
    </source>
</evidence>
<comment type="caution">
    <text evidence="9">The sequence shown here is derived from an EMBL/GenBank/DDBJ whole genome shotgun (WGS) entry which is preliminary data.</text>
</comment>
<evidence type="ECO:0000313" key="8">
    <source>
        <dbReference type="EMBL" id="GAA0526547.1"/>
    </source>
</evidence>
<dbReference type="GO" id="GO:0015293">
    <property type="term" value="F:symporter activity"/>
    <property type="evidence" value="ECO:0007669"/>
    <property type="project" value="UniProtKB-KW"/>
</dbReference>
<dbReference type="RefSeq" id="WP_188986364.1">
    <property type="nucleotide sequence ID" value="NZ_BAAAHC010000011.1"/>
</dbReference>
<name>A0A917JPQ6_9PSEU</name>
<feature type="transmembrane region" description="Helical" evidence="7">
    <location>
        <begin position="371"/>
        <end position="391"/>
    </location>
</feature>
<reference evidence="8" key="4">
    <citation type="submission" date="2023-12" db="EMBL/GenBank/DDBJ databases">
        <authorList>
            <person name="Sun Q."/>
            <person name="Inoue M."/>
        </authorList>
    </citation>
    <scope>NUCLEOTIDE SEQUENCE</scope>
    <source>
        <strain evidence="8">JCM 10664</strain>
    </source>
</reference>
<feature type="transmembrane region" description="Helical" evidence="7">
    <location>
        <begin position="162"/>
        <end position="179"/>
    </location>
</feature>
<feature type="transmembrane region" description="Helical" evidence="7">
    <location>
        <begin position="54"/>
        <end position="74"/>
    </location>
</feature>
<evidence type="ECO:0000256" key="2">
    <source>
        <dbReference type="ARBA" id="ARBA00022448"/>
    </source>
</evidence>
<keyword evidence="5 7" id="KW-1133">Transmembrane helix</keyword>
<dbReference type="AlphaFoldDB" id="A0A917JPQ6"/>
<proteinExistence type="predicted"/>
<dbReference type="Proteomes" id="UP001500220">
    <property type="component" value="Unassembled WGS sequence"/>
</dbReference>
<evidence type="ECO:0000313" key="11">
    <source>
        <dbReference type="Proteomes" id="UP001500220"/>
    </source>
</evidence>
<dbReference type="PRINTS" id="PR00173">
    <property type="entry name" value="EDTRNSPORT"/>
</dbReference>
<keyword evidence="3" id="KW-1003">Cell membrane</keyword>
<dbReference type="SUPFAM" id="SSF118215">
    <property type="entry name" value="Proton glutamate symport protein"/>
    <property type="match status" value="1"/>
</dbReference>
<dbReference type="GO" id="GO:0005886">
    <property type="term" value="C:plasma membrane"/>
    <property type="evidence" value="ECO:0007669"/>
    <property type="project" value="UniProtKB-SubCell"/>
</dbReference>
<dbReference type="Pfam" id="PF00375">
    <property type="entry name" value="SDF"/>
    <property type="match status" value="1"/>
</dbReference>
<evidence type="ECO:0000256" key="1">
    <source>
        <dbReference type="ARBA" id="ARBA00004651"/>
    </source>
</evidence>
<dbReference type="GO" id="GO:0006835">
    <property type="term" value="P:dicarboxylic acid transport"/>
    <property type="evidence" value="ECO:0007669"/>
    <property type="project" value="TreeGrafter"/>
</dbReference>
<feature type="transmembrane region" description="Helical" evidence="7">
    <location>
        <begin position="236"/>
        <end position="258"/>
    </location>
</feature>
<feature type="transmembrane region" description="Helical" evidence="7">
    <location>
        <begin position="200"/>
        <end position="224"/>
    </location>
</feature>
<dbReference type="InterPro" id="IPR036458">
    <property type="entry name" value="Na:dicarbo_symporter_sf"/>
</dbReference>
<reference evidence="8 11" key="2">
    <citation type="journal article" date="2019" name="Int. J. Syst. Evol. Microbiol.">
        <title>The Global Catalogue of Microorganisms (GCM) 10K type strain sequencing project: providing services to taxonomists for standard genome sequencing and annotation.</title>
        <authorList>
            <consortium name="The Broad Institute Genomics Platform"/>
            <consortium name="The Broad Institute Genome Sequencing Center for Infectious Disease"/>
            <person name="Wu L."/>
            <person name="Ma J."/>
        </authorList>
    </citation>
    <scope>NUCLEOTIDE SEQUENCE [LARGE SCALE GENOMIC DNA]</scope>
    <source>
        <strain evidence="8 11">JCM 10664</strain>
    </source>
</reference>